<dbReference type="EMBL" id="JBHUDH010000139">
    <property type="protein sequence ID" value="MFD1527013.1"/>
    <property type="molecule type" value="Genomic_DNA"/>
</dbReference>
<organism evidence="1 2">
    <name type="scientific">Halolamina salina</name>
    <dbReference type="NCBI Taxonomy" id="1220023"/>
    <lineage>
        <taxon>Archaea</taxon>
        <taxon>Methanobacteriati</taxon>
        <taxon>Methanobacteriota</taxon>
        <taxon>Stenosarchaea group</taxon>
        <taxon>Halobacteria</taxon>
        <taxon>Halobacteriales</taxon>
        <taxon>Haloferacaceae</taxon>
    </lineage>
</organism>
<evidence type="ECO:0000313" key="1">
    <source>
        <dbReference type="EMBL" id="MFD1527013.1"/>
    </source>
</evidence>
<name>A0ABD6B951_9EURY</name>
<dbReference type="Gene3D" id="3.50.50.60">
    <property type="entry name" value="FAD/NAD(P)-binding domain"/>
    <property type="match status" value="1"/>
</dbReference>
<dbReference type="RefSeq" id="WP_379818761.1">
    <property type="nucleotide sequence ID" value="NZ_JBHUDH010000139.1"/>
</dbReference>
<comment type="caution">
    <text evidence="1">The sequence shown here is derived from an EMBL/GenBank/DDBJ whole genome shotgun (WGS) entry which is preliminary data.</text>
</comment>
<dbReference type="InterPro" id="IPR036188">
    <property type="entry name" value="FAD/NAD-bd_sf"/>
</dbReference>
<dbReference type="Proteomes" id="UP001597111">
    <property type="component" value="Unassembled WGS sequence"/>
</dbReference>
<proteinExistence type="predicted"/>
<protein>
    <submittedName>
        <fullName evidence="1">NAD(P)-binding protein</fullName>
    </submittedName>
</protein>
<feature type="non-terminal residue" evidence="1">
    <location>
        <position position="76"/>
    </location>
</feature>
<accession>A0ABD6B951</accession>
<dbReference type="SUPFAM" id="SSF51905">
    <property type="entry name" value="FAD/NAD(P)-binding domain"/>
    <property type="match status" value="1"/>
</dbReference>
<keyword evidence="2" id="KW-1185">Reference proteome</keyword>
<dbReference type="Gene3D" id="3.90.660.20">
    <property type="entry name" value="Protoporphyrinogen oxidase, mitochondrial, domain 2"/>
    <property type="match status" value="1"/>
</dbReference>
<dbReference type="AlphaFoldDB" id="A0ABD6B951"/>
<dbReference type="Pfam" id="PF13450">
    <property type="entry name" value="NAD_binding_8"/>
    <property type="match status" value="1"/>
</dbReference>
<sequence>MTEDPAVAVVGGGMTGLSTLHALTERDVDAVAYEATDEVGGVVRSGEIDGKLLEFGPQRLRLTDAIRAMVTDLDIA</sequence>
<gene>
    <name evidence="1" type="ORF">ACFR9S_12025</name>
</gene>
<evidence type="ECO:0000313" key="2">
    <source>
        <dbReference type="Proteomes" id="UP001597111"/>
    </source>
</evidence>
<reference evidence="1 2" key="1">
    <citation type="journal article" date="2019" name="Int. J. Syst. Evol. Microbiol.">
        <title>The Global Catalogue of Microorganisms (GCM) 10K type strain sequencing project: providing services to taxonomists for standard genome sequencing and annotation.</title>
        <authorList>
            <consortium name="The Broad Institute Genomics Platform"/>
            <consortium name="The Broad Institute Genome Sequencing Center for Infectious Disease"/>
            <person name="Wu L."/>
            <person name="Ma J."/>
        </authorList>
    </citation>
    <scope>NUCLEOTIDE SEQUENCE [LARGE SCALE GENOMIC DNA]</scope>
    <source>
        <strain evidence="1 2">CGMCC 1.12285</strain>
    </source>
</reference>